<feature type="region of interest" description="Disordered" evidence="1">
    <location>
        <begin position="519"/>
        <end position="552"/>
    </location>
</feature>
<accession>A0A8S1IM89</accession>
<proteinExistence type="predicted"/>
<feature type="compositionally biased region" description="Basic and acidic residues" evidence="1">
    <location>
        <begin position="520"/>
        <end position="552"/>
    </location>
</feature>
<dbReference type="EMBL" id="CAJHUC010000097">
    <property type="protein sequence ID" value="CAD7694715.1"/>
    <property type="molecule type" value="Genomic_DNA"/>
</dbReference>
<feature type="compositionally biased region" description="Low complexity" evidence="1">
    <location>
        <begin position="222"/>
        <end position="233"/>
    </location>
</feature>
<gene>
    <name evidence="2" type="ORF">OSTQU699_LOCUS78</name>
</gene>
<keyword evidence="3" id="KW-1185">Reference proteome</keyword>
<sequence>METEASVDCSRPCPPESKSADCGVGAGSPGPKQKGGCARQPVRRGGAPEAPGNAEPTEHLRLQTGMWVADGRTRGGCEPSGPRRVSAVDCGCGGAASSSFEFDAREGEPLVGRGWEDSAGRRVQTVRVDWASFTLTSVFTDLGAQRPGHRWRGQMPPASCGRRAIGLFDDDIGYDRRRQGHVSACGMPRLWWVQRGRADGLEAKPSPNFEEGTGAAIRPPVAAHSSKAAAADGKGSGERGAFPSRSTEDCAKKGIAHTHGDTCSGSGGVDAADLWAPSDSGRDGRCDFSGAVSSLAVPSDPREGRSSNGSTGGHSSLMKIHIRTRKAGCDASAELPPGDDNCGSSCHGDRSPSAETEGTNQGRPSTHSDEEGSPTVSEKMAESISQTISHSANALELFSDSSSREDWTSQWVARHTGVGAPGARQRPEGTDGSLGHVGDCFSDVGVSGEECGADGGEGSWGECRGRRELLRSQSNPEPERRGTGVVNFMKKLRKRAKGRKKSGKLGWLPAAMCLGASARVADKDGRRQGDVRPEERKKTASAEDRRSRHEDAARLLSRTASDSQLQLRRSGTCDLQHQLFCDGPSHADGQPSHWRYPSFGKESSSPYVPDSLFSDSLFSLFSTQTPTQAQFWPGLDSVALAARRRGALLNSDSQNLTITWCSHTGTSLFSGFSMQTPTRAQFWPGKETLGIWSSGTMERTVSSRHSPPRHPSANSMAVSHQPDNQLLTGQPESLSRNTTINHWIQQGVDAAAQKGSLPAHGPQAPVLDFSGQLSGGGIDTGPDIPSPSASPQSAAGRPAPLNASGAALAASATSGSAKIGSSGGMQSMEAAKRCNGKWKLDNQQTDNLQGLSAFMELGWWKQGASNANDLFKVQVRGRAYYWSCDVLRLCEAATRLPLSGAPVTQRRLDGRPGYTVTWAEPREEGMAVM</sequence>
<feature type="region of interest" description="Disordered" evidence="1">
    <location>
        <begin position="1"/>
        <end position="58"/>
    </location>
</feature>
<feature type="compositionally biased region" description="Low complexity" evidence="1">
    <location>
        <begin position="786"/>
        <end position="802"/>
    </location>
</feature>
<protein>
    <submittedName>
        <fullName evidence="2">Uncharacterized protein</fullName>
    </submittedName>
</protein>
<evidence type="ECO:0000313" key="2">
    <source>
        <dbReference type="EMBL" id="CAD7694715.1"/>
    </source>
</evidence>
<feature type="region of interest" description="Disordered" evidence="1">
    <location>
        <begin position="330"/>
        <end position="388"/>
    </location>
</feature>
<feature type="compositionally biased region" description="Polar residues" evidence="1">
    <location>
        <begin position="353"/>
        <end position="365"/>
    </location>
</feature>
<dbReference type="AlphaFoldDB" id="A0A8S1IM89"/>
<dbReference type="Proteomes" id="UP000708148">
    <property type="component" value="Unassembled WGS sequence"/>
</dbReference>
<feature type="region of interest" description="Disordered" evidence="1">
    <location>
        <begin position="696"/>
        <end position="731"/>
    </location>
</feature>
<feature type="region of interest" description="Disordered" evidence="1">
    <location>
        <begin position="202"/>
        <end position="248"/>
    </location>
</feature>
<organism evidence="2 3">
    <name type="scientific">Ostreobium quekettii</name>
    <dbReference type="NCBI Taxonomy" id="121088"/>
    <lineage>
        <taxon>Eukaryota</taxon>
        <taxon>Viridiplantae</taxon>
        <taxon>Chlorophyta</taxon>
        <taxon>core chlorophytes</taxon>
        <taxon>Ulvophyceae</taxon>
        <taxon>TCBD clade</taxon>
        <taxon>Bryopsidales</taxon>
        <taxon>Ostreobineae</taxon>
        <taxon>Ostreobiaceae</taxon>
        <taxon>Ostreobium</taxon>
    </lineage>
</organism>
<comment type="caution">
    <text evidence="2">The sequence shown here is derived from an EMBL/GenBank/DDBJ whole genome shotgun (WGS) entry which is preliminary data.</text>
</comment>
<feature type="compositionally biased region" description="Polar residues" evidence="1">
    <location>
        <begin position="713"/>
        <end position="731"/>
    </location>
</feature>
<feature type="region of interest" description="Disordered" evidence="1">
    <location>
        <begin position="752"/>
        <end position="802"/>
    </location>
</feature>
<evidence type="ECO:0000256" key="1">
    <source>
        <dbReference type="SAM" id="MobiDB-lite"/>
    </source>
</evidence>
<name>A0A8S1IM89_9CHLO</name>
<feature type="region of interest" description="Disordered" evidence="1">
    <location>
        <begin position="293"/>
        <end position="317"/>
    </location>
</feature>
<evidence type="ECO:0000313" key="3">
    <source>
        <dbReference type="Proteomes" id="UP000708148"/>
    </source>
</evidence>
<reference evidence="2" key="1">
    <citation type="submission" date="2020-12" db="EMBL/GenBank/DDBJ databases">
        <authorList>
            <person name="Iha C."/>
        </authorList>
    </citation>
    <scope>NUCLEOTIDE SEQUENCE</scope>
</reference>